<protein>
    <submittedName>
        <fullName evidence="6">Uncharacterized protein</fullName>
    </submittedName>
</protein>
<keyword evidence="3 4" id="KW-0687">Ribonucleoprotein</keyword>
<dbReference type="Gene3D" id="3.90.470.10">
    <property type="entry name" value="Ribosomal protein L22/L17"/>
    <property type="match status" value="1"/>
</dbReference>
<feature type="compositionally biased region" description="Basic and acidic residues" evidence="5">
    <location>
        <begin position="359"/>
        <end position="368"/>
    </location>
</feature>
<reference evidence="6" key="1">
    <citation type="journal article" date="2023" name="Mol. Plant Microbe Interact.">
        <title>Elucidating the Obligate Nature and Biological Capacity of an Invasive Fungal Corn Pathogen.</title>
        <authorList>
            <person name="MacCready J.S."/>
            <person name="Roggenkamp E.M."/>
            <person name="Gdanetz K."/>
            <person name="Chilvers M.I."/>
        </authorList>
    </citation>
    <scope>NUCLEOTIDE SEQUENCE</scope>
    <source>
        <strain evidence="6">PM02</strain>
    </source>
</reference>
<dbReference type="InterPro" id="IPR001063">
    <property type="entry name" value="Ribosomal_uL22"/>
</dbReference>
<dbReference type="CDD" id="cd00336">
    <property type="entry name" value="Ribosomal_L22"/>
    <property type="match status" value="1"/>
</dbReference>
<name>A0AAD9HYM1_9PEZI</name>
<comment type="similarity">
    <text evidence="1 4">Belongs to the universal ribosomal protein uL22 family.</text>
</comment>
<dbReference type="FunFam" id="3.90.470.10:FF:000017">
    <property type="entry name" value="54S ribosomal protein L22, mitochondrial"/>
    <property type="match status" value="1"/>
</dbReference>
<dbReference type="AlphaFoldDB" id="A0AAD9HYM1"/>
<evidence type="ECO:0000256" key="5">
    <source>
        <dbReference type="SAM" id="MobiDB-lite"/>
    </source>
</evidence>
<proteinExistence type="inferred from homology"/>
<comment type="caution">
    <text evidence="6">The sequence shown here is derived from an EMBL/GenBank/DDBJ whole genome shotgun (WGS) entry which is preliminary data.</text>
</comment>
<accession>A0AAD9HYM1</accession>
<dbReference type="GO" id="GO:0006412">
    <property type="term" value="P:translation"/>
    <property type="evidence" value="ECO:0007669"/>
    <property type="project" value="InterPro"/>
</dbReference>
<evidence type="ECO:0000256" key="4">
    <source>
        <dbReference type="RuleBase" id="RU004005"/>
    </source>
</evidence>
<feature type="region of interest" description="Disordered" evidence="5">
    <location>
        <begin position="17"/>
        <end position="63"/>
    </location>
</feature>
<gene>
    <name evidence="6" type="ORF">P8C59_000993</name>
</gene>
<dbReference type="Pfam" id="PF00237">
    <property type="entry name" value="Ribosomal_L22"/>
    <property type="match status" value="2"/>
</dbReference>
<evidence type="ECO:0000313" key="6">
    <source>
        <dbReference type="EMBL" id="KAK2067235.1"/>
    </source>
</evidence>
<feature type="region of interest" description="Disordered" evidence="5">
    <location>
        <begin position="359"/>
        <end position="378"/>
    </location>
</feature>
<sequence length="391" mass="43393">MSVQFSLRHLARQSAAANSLARPLATATTATTTTTTTTTTTATTTTTTSATTPSVHQRRTLHTTAPRLLFGFFRRRSKGDDNHKDELTKELTGSQVDRQRLLGKLQEARVDDSTSIFADDLARARTQRPPPSAAAGPLGSADQASAARRARRPDDGVHTVDGGSVAPAALARALDPDPSSRARWQRRALIRRIARVGTNPFSREPPAARLARTERQLVSRSAWLPTSIKKLGPLARQIAGKTVAEALLQMRFSPKRMAAEVGFQLRQARDMAAVARGMGLGEAKGELLGPDRAVEICTKEGKRLRIEDPTRLYVDQAWVNRGPARGFRSNYRARGKRDVMVKPSTSIAIVLKEEKTRIREHQEREEKQRRRKPWVHLPDRPIAGQRPYYAW</sequence>
<evidence type="ECO:0000256" key="1">
    <source>
        <dbReference type="ARBA" id="ARBA00009451"/>
    </source>
</evidence>
<feature type="region of interest" description="Disordered" evidence="5">
    <location>
        <begin position="125"/>
        <end position="164"/>
    </location>
</feature>
<evidence type="ECO:0000313" key="7">
    <source>
        <dbReference type="Proteomes" id="UP001217918"/>
    </source>
</evidence>
<feature type="compositionally biased region" description="Low complexity" evidence="5">
    <location>
        <begin position="133"/>
        <end position="147"/>
    </location>
</feature>
<dbReference type="InterPro" id="IPR036394">
    <property type="entry name" value="Ribosomal_uL22_sf"/>
</dbReference>
<dbReference type="GO" id="GO:0003735">
    <property type="term" value="F:structural constituent of ribosome"/>
    <property type="evidence" value="ECO:0007669"/>
    <property type="project" value="InterPro"/>
</dbReference>
<dbReference type="PANTHER" id="PTHR13501:SF10">
    <property type="entry name" value="LARGE RIBOSOMAL SUBUNIT PROTEIN UL22M"/>
    <property type="match status" value="1"/>
</dbReference>
<keyword evidence="2 4" id="KW-0689">Ribosomal protein</keyword>
<dbReference type="Proteomes" id="UP001217918">
    <property type="component" value="Unassembled WGS sequence"/>
</dbReference>
<dbReference type="EMBL" id="JAQQPM010000001">
    <property type="protein sequence ID" value="KAK2067235.1"/>
    <property type="molecule type" value="Genomic_DNA"/>
</dbReference>
<dbReference type="PANTHER" id="PTHR13501">
    <property type="entry name" value="CHLOROPLAST 50S RIBOSOMAL PROTEIN L22-RELATED"/>
    <property type="match status" value="1"/>
</dbReference>
<organism evidence="6 7">
    <name type="scientific">Phyllachora maydis</name>
    <dbReference type="NCBI Taxonomy" id="1825666"/>
    <lineage>
        <taxon>Eukaryota</taxon>
        <taxon>Fungi</taxon>
        <taxon>Dikarya</taxon>
        <taxon>Ascomycota</taxon>
        <taxon>Pezizomycotina</taxon>
        <taxon>Sordariomycetes</taxon>
        <taxon>Sordariomycetidae</taxon>
        <taxon>Phyllachorales</taxon>
        <taxon>Phyllachoraceae</taxon>
        <taxon>Phyllachora</taxon>
    </lineage>
</organism>
<evidence type="ECO:0000256" key="2">
    <source>
        <dbReference type="ARBA" id="ARBA00022980"/>
    </source>
</evidence>
<keyword evidence="7" id="KW-1185">Reference proteome</keyword>
<dbReference type="InterPro" id="IPR047867">
    <property type="entry name" value="Ribosomal_uL22_bac/org-type"/>
</dbReference>
<evidence type="ECO:0000256" key="3">
    <source>
        <dbReference type="ARBA" id="ARBA00023274"/>
    </source>
</evidence>
<dbReference type="GO" id="GO:0015934">
    <property type="term" value="C:large ribosomal subunit"/>
    <property type="evidence" value="ECO:0007669"/>
    <property type="project" value="InterPro"/>
</dbReference>
<dbReference type="SUPFAM" id="SSF54843">
    <property type="entry name" value="Ribosomal protein L22"/>
    <property type="match status" value="1"/>
</dbReference>
<feature type="compositionally biased region" description="Low complexity" evidence="5">
    <location>
        <begin position="25"/>
        <end position="52"/>
    </location>
</feature>